<evidence type="ECO:0000313" key="2">
    <source>
        <dbReference type="Proteomes" id="UP001596461"/>
    </source>
</evidence>
<sequence>MFVGHEAVAFALAAWLARAAGADRAAAVSLGLVAGGVALLPDLDLSYGVVRALVATAAGDPPTWDRFWGVSNALHRGITHPLPVGAAATAVFAGGVALGRRPEEVAAVDADAAGAASRLARRARLAAVGVAAAGAGCV</sequence>
<dbReference type="Proteomes" id="UP001596461">
    <property type="component" value="Unassembled WGS sequence"/>
</dbReference>
<organism evidence="1 2">
    <name type="scientific">Halobaculum lipolyticum</name>
    <dbReference type="NCBI Taxonomy" id="3032001"/>
    <lineage>
        <taxon>Archaea</taxon>
        <taxon>Methanobacteriati</taxon>
        <taxon>Methanobacteriota</taxon>
        <taxon>Stenosarchaea group</taxon>
        <taxon>Halobacteria</taxon>
        <taxon>Halobacteriales</taxon>
        <taxon>Haloferacaceae</taxon>
        <taxon>Halobaculum</taxon>
    </lineage>
</organism>
<proteinExistence type="predicted"/>
<feature type="non-terminal residue" evidence="1">
    <location>
        <position position="138"/>
    </location>
</feature>
<protein>
    <submittedName>
        <fullName evidence="1">Hydrolase</fullName>
    </submittedName>
</protein>
<reference evidence="1 2" key="1">
    <citation type="journal article" date="2019" name="Int. J. Syst. Evol. Microbiol.">
        <title>The Global Catalogue of Microorganisms (GCM) 10K type strain sequencing project: providing services to taxonomists for standard genome sequencing and annotation.</title>
        <authorList>
            <consortium name="The Broad Institute Genomics Platform"/>
            <consortium name="The Broad Institute Genome Sequencing Center for Infectious Disease"/>
            <person name="Wu L."/>
            <person name="Ma J."/>
        </authorList>
    </citation>
    <scope>NUCLEOTIDE SEQUENCE [LARGE SCALE GENOMIC DNA]</scope>
    <source>
        <strain evidence="1 2">DT31</strain>
    </source>
</reference>
<gene>
    <name evidence="1" type="ORF">ACFQL9_15805</name>
</gene>
<comment type="caution">
    <text evidence="1">The sequence shown here is derived from an EMBL/GenBank/DDBJ whole genome shotgun (WGS) entry which is preliminary data.</text>
</comment>
<dbReference type="GO" id="GO:0016787">
    <property type="term" value="F:hydrolase activity"/>
    <property type="evidence" value="ECO:0007669"/>
    <property type="project" value="UniProtKB-KW"/>
</dbReference>
<dbReference type="AlphaFoldDB" id="A0ABD5WK35"/>
<keyword evidence="2" id="KW-1185">Reference proteome</keyword>
<keyword evidence="1" id="KW-0378">Hydrolase</keyword>
<name>A0ABD5WK35_9EURY</name>
<dbReference type="EMBL" id="JBHTAH010000018">
    <property type="protein sequence ID" value="MFC7071109.1"/>
    <property type="molecule type" value="Genomic_DNA"/>
</dbReference>
<evidence type="ECO:0000313" key="1">
    <source>
        <dbReference type="EMBL" id="MFC7071109.1"/>
    </source>
</evidence>
<accession>A0ABD5WK35</accession>